<reference evidence="2 3" key="2">
    <citation type="journal article" date="2012" name="Eukaryot. Cell">
        <title>Genome update of Botrytis cinerea strains B05.10 and T4.</title>
        <authorList>
            <person name="Staats M."/>
            <person name="van Kan J.A."/>
        </authorList>
    </citation>
    <scope>NUCLEOTIDE SEQUENCE [LARGE SCALE GENOMIC DNA]</scope>
    <source>
        <strain evidence="2 3">B05.10</strain>
    </source>
</reference>
<evidence type="ECO:0000313" key="3">
    <source>
        <dbReference type="Proteomes" id="UP000001798"/>
    </source>
</evidence>
<evidence type="ECO:0000256" key="1">
    <source>
        <dbReference type="SAM" id="SignalP"/>
    </source>
</evidence>
<dbReference type="OMA" id="CINAREA"/>
<feature type="chain" id="PRO_5016699204" evidence="1">
    <location>
        <begin position="20"/>
        <end position="170"/>
    </location>
</feature>
<dbReference type="KEGG" id="bfu:BCIN_07g02030"/>
<keyword evidence="3" id="KW-1185">Reference proteome</keyword>
<dbReference type="OrthoDB" id="3449878at2759"/>
<dbReference type="VEuPathDB" id="FungiDB:Bcin07g02030"/>
<feature type="signal peptide" evidence="1">
    <location>
        <begin position="1"/>
        <end position="19"/>
    </location>
</feature>
<organism evidence="2 3">
    <name type="scientific">Botryotinia fuckeliana (strain B05.10)</name>
    <name type="common">Noble rot fungus</name>
    <name type="synonym">Botrytis cinerea</name>
    <dbReference type="NCBI Taxonomy" id="332648"/>
    <lineage>
        <taxon>Eukaryota</taxon>
        <taxon>Fungi</taxon>
        <taxon>Dikarya</taxon>
        <taxon>Ascomycota</taxon>
        <taxon>Pezizomycotina</taxon>
        <taxon>Leotiomycetes</taxon>
        <taxon>Helotiales</taxon>
        <taxon>Sclerotiniaceae</taxon>
        <taxon>Botrytis</taxon>
    </lineage>
</organism>
<proteinExistence type="predicted"/>
<dbReference type="EMBL" id="CP009811">
    <property type="protein sequence ID" value="ATZ51593.1"/>
    <property type="molecule type" value="Genomic_DNA"/>
</dbReference>
<dbReference type="RefSeq" id="XP_024549683.1">
    <property type="nucleotide sequence ID" value="XM_024693894.1"/>
</dbReference>
<name>A0A384JM03_BOTFB</name>
<accession>A0A384JM03</accession>
<dbReference type="Proteomes" id="UP000001798">
    <property type="component" value="Chromosome 7"/>
</dbReference>
<dbReference type="GeneID" id="5439383"/>
<keyword evidence="1" id="KW-0732">Signal</keyword>
<reference evidence="2 3" key="1">
    <citation type="journal article" date="2011" name="PLoS Genet.">
        <title>Genomic analysis of the necrotrophic fungal pathogens Sclerotinia sclerotiorum and Botrytis cinerea.</title>
        <authorList>
            <person name="Amselem J."/>
            <person name="Cuomo C.A."/>
            <person name="van Kan J.A."/>
            <person name="Viaud M."/>
            <person name="Benito E.P."/>
            <person name="Couloux A."/>
            <person name="Coutinho P.M."/>
            <person name="de Vries R.P."/>
            <person name="Dyer P.S."/>
            <person name="Fillinger S."/>
            <person name="Fournier E."/>
            <person name="Gout L."/>
            <person name="Hahn M."/>
            <person name="Kohn L."/>
            <person name="Lapalu N."/>
            <person name="Plummer K.M."/>
            <person name="Pradier J.M."/>
            <person name="Quevillon E."/>
            <person name="Sharon A."/>
            <person name="Simon A."/>
            <person name="ten Have A."/>
            <person name="Tudzynski B."/>
            <person name="Tudzynski P."/>
            <person name="Wincker P."/>
            <person name="Andrew M."/>
            <person name="Anthouard V."/>
            <person name="Beever R.E."/>
            <person name="Beffa R."/>
            <person name="Benoit I."/>
            <person name="Bouzid O."/>
            <person name="Brault B."/>
            <person name="Chen Z."/>
            <person name="Choquer M."/>
            <person name="Collemare J."/>
            <person name="Cotton P."/>
            <person name="Danchin E.G."/>
            <person name="Da Silva C."/>
            <person name="Gautier A."/>
            <person name="Giraud C."/>
            <person name="Giraud T."/>
            <person name="Gonzalez C."/>
            <person name="Grossetete S."/>
            <person name="Guldener U."/>
            <person name="Henrissat B."/>
            <person name="Howlett B.J."/>
            <person name="Kodira C."/>
            <person name="Kretschmer M."/>
            <person name="Lappartient A."/>
            <person name="Leroch M."/>
            <person name="Levis C."/>
            <person name="Mauceli E."/>
            <person name="Neuveglise C."/>
            <person name="Oeser B."/>
            <person name="Pearson M."/>
            <person name="Poulain J."/>
            <person name="Poussereau N."/>
            <person name="Quesneville H."/>
            <person name="Rascle C."/>
            <person name="Schumacher J."/>
            <person name="Segurens B."/>
            <person name="Sexton A."/>
            <person name="Silva E."/>
            <person name="Sirven C."/>
            <person name="Soanes D.M."/>
            <person name="Talbot N.J."/>
            <person name="Templeton M."/>
            <person name="Yandava C."/>
            <person name="Yarden O."/>
            <person name="Zeng Q."/>
            <person name="Rollins J.A."/>
            <person name="Lebrun M.H."/>
            <person name="Dickman M."/>
        </authorList>
    </citation>
    <scope>NUCLEOTIDE SEQUENCE [LARGE SCALE GENOMIC DNA]</scope>
    <source>
        <strain evidence="2 3">B05.10</strain>
    </source>
</reference>
<gene>
    <name evidence="2" type="primary">Bcssvp1</name>
    <name evidence="2" type="ORF">BCIN_07g02030</name>
</gene>
<sequence>MKLFLFISALVAFITATLAGTVPLESRQSIVGLWGKSTDIAVQYCYMDAACMQMRENWQFCQVDLFKNVSEPIGNPNARNELVADCLCKAGMPDLTSECLACISLDSQNFLVQETLHAHALDVCAKKTTLGQYETYAFQFGSAVQFPLILPSLWLNGTKVTSPDQILIDQ</sequence>
<dbReference type="AlphaFoldDB" id="A0A384JM03"/>
<reference evidence="2 3" key="3">
    <citation type="journal article" date="2017" name="Mol. Plant Pathol.">
        <title>A gapless genome sequence of the fungus Botrytis cinerea.</title>
        <authorList>
            <person name="Van Kan J.A."/>
            <person name="Stassen J.H."/>
            <person name="Mosbach A."/>
            <person name="Van Der Lee T.A."/>
            <person name="Faino L."/>
            <person name="Farmer A.D."/>
            <person name="Papasotiriou D.G."/>
            <person name="Zhou S."/>
            <person name="Seidl M.F."/>
            <person name="Cottam E."/>
            <person name="Edel D."/>
            <person name="Hahn M."/>
            <person name="Schwartz D.C."/>
            <person name="Dietrich R.A."/>
            <person name="Widdison S."/>
            <person name="Scalliet G."/>
        </authorList>
    </citation>
    <scope>NUCLEOTIDE SEQUENCE [LARGE SCALE GENOMIC DNA]</scope>
    <source>
        <strain evidence="2 3">B05.10</strain>
    </source>
</reference>
<protein>
    <submittedName>
        <fullName evidence="2">Bcssvp1</fullName>
    </submittedName>
</protein>
<evidence type="ECO:0000313" key="2">
    <source>
        <dbReference type="EMBL" id="ATZ51593.1"/>
    </source>
</evidence>